<evidence type="ECO:0000256" key="6">
    <source>
        <dbReference type="SAM" id="Phobius"/>
    </source>
</evidence>
<protein>
    <submittedName>
        <fullName evidence="7">Sporulation integral membrane protein YtvI</fullName>
    </submittedName>
</protein>
<dbReference type="InterPro" id="IPR002549">
    <property type="entry name" value="AI-2E-like"/>
</dbReference>
<dbReference type="PANTHER" id="PTHR21716">
    <property type="entry name" value="TRANSMEMBRANE PROTEIN"/>
    <property type="match status" value="1"/>
</dbReference>
<feature type="transmembrane region" description="Helical" evidence="6">
    <location>
        <begin position="279"/>
        <end position="297"/>
    </location>
</feature>
<keyword evidence="5 6" id="KW-0472">Membrane</keyword>
<dbReference type="PANTHER" id="PTHR21716:SF68">
    <property type="entry name" value="TRANSPORT PROTEIN YTVI-RELATED"/>
    <property type="match status" value="1"/>
</dbReference>
<dbReference type="GO" id="GO:0055085">
    <property type="term" value="P:transmembrane transport"/>
    <property type="evidence" value="ECO:0007669"/>
    <property type="project" value="TreeGrafter"/>
</dbReference>
<evidence type="ECO:0000256" key="4">
    <source>
        <dbReference type="ARBA" id="ARBA00022989"/>
    </source>
</evidence>
<keyword evidence="4 6" id="KW-1133">Transmembrane helix</keyword>
<dbReference type="AlphaFoldDB" id="A0A9D0Z5R4"/>
<evidence type="ECO:0000313" key="8">
    <source>
        <dbReference type="Proteomes" id="UP000886874"/>
    </source>
</evidence>
<evidence type="ECO:0000256" key="1">
    <source>
        <dbReference type="ARBA" id="ARBA00004141"/>
    </source>
</evidence>
<gene>
    <name evidence="7" type="primary">ytvI</name>
    <name evidence="7" type="ORF">IAA67_04765</name>
</gene>
<feature type="transmembrane region" description="Helical" evidence="6">
    <location>
        <begin position="60"/>
        <end position="85"/>
    </location>
</feature>
<feature type="transmembrane region" description="Helical" evidence="6">
    <location>
        <begin position="12"/>
        <end position="40"/>
    </location>
</feature>
<dbReference type="GO" id="GO:0016020">
    <property type="term" value="C:membrane"/>
    <property type="evidence" value="ECO:0007669"/>
    <property type="project" value="UniProtKB-SubCell"/>
</dbReference>
<evidence type="ECO:0000256" key="3">
    <source>
        <dbReference type="ARBA" id="ARBA00022692"/>
    </source>
</evidence>
<comment type="similarity">
    <text evidence="2">Belongs to the autoinducer-2 exporter (AI-2E) (TC 2.A.86) family.</text>
</comment>
<reference evidence="7" key="2">
    <citation type="journal article" date="2021" name="PeerJ">
        <title>Extensive microbial diversity within the chicken gut microbiome revealed by metagenomics and culture.</title>
        <authorList>
            <person name="Gilroy R."/>
            <person name="Ravi A."/>
            <person name="Getino M."/>
            <person name="Pursley I."/>
            <person name="Horton D.L."/>
            <person name="Alikhan N.F."/>
            <person name="Baker D."/>
            <person name="Gharbi K."/>
            <person name="Hall N."/>
            <person name="Watson M."/>
            <person name="Adriaenssens E.M."/>
            <person name="Foster-Nyarko E."/>
            <person name="Jarju S."/>
            <person name="Secka A."/>
            <person name="Antonio M."/>
            <person name="Oren A."/>
            <person name="Chaudhuri R.R."/>
            <person name="La Ragione R."/>
            <person name="Hildebrand F."/>
            <person name="Pallen M.J."/>
        </authorList>
    </citation>
    <scope>NUCLEOTIDE SEQUENCE</scope>
    <source>
        <strain evidence="7">ChiSjej2B20-13462</strain>
    </source>
</reference>
<feature type="transmembrane region" description="Helical" evidence="6">
    <location>
        <begin position="215"/>
        <end position="237"/>
    </location>
</feature>
<accession>A0A9D0Z5R4</accession>
<evidence type="ECO:0000256" key="2">
    <source>
        <dbReference type="ARBA" id="ARBA00009773"/>
    </source>
</evidence>
<dbReference type="Proteomes" id="UP000886874">
    <property type="component" value="Unassembled WGS sequence"/>
</dbReference>
<feature type="transmembrane region" description="Helical" evidence="6">
    <location>
        <begin position="317"/>
        <end position="339"/>
    </location>
</feature>
<name>A0A9D0Z5R4_9FIRM</name>
<feature type="transmembrane region" description="Helical" evidence="6">
    <location>
        <begin position="243"/>
        <end position="267"/>
    </location>
</feature>
<evidence type="ECO:0000313" key="7">
    <source>
        <dbReference type="EMBL" id="HIQ69627.1"/>
    </source>
</evidence>
<dbReference type="NCBIfam" id="TIGR02872">
    <property type="entry name" value="spore_ytvI"/>
    <property type="match status" value="1"/>
</dbReference>
<evidence type="ECO:0000256" key="5">
    <source>
        <dbReference type="ARBA" id="ARBA00023136"/>
    </source>
</evidence>
<organism evidence="7 8">
    <name type="scientific">Candidatus Avoscillospira stercorigallinarum</name>
    <dbReference type="NCBI Taxonomy" id="2840708"/>
    <lineage>
        <taxon>Bacteria</taxon>
        <taxon>Bacillati</taxon>
        <taxon>Bacillota</taxon>
        <taxon>Clostridia</taxon>
        <taxon>Eubacteriales</taxon>
        <taxon>Oscillospiraceae</taxon>
        <taxon>Oscillospiraceae incertae sedis</taxon>
        <taxon>Candidatus Avoscillospira</taxon>
    </lineage>
</organism>
<dbReference type="EMBL" id="DVFN01000069">
    <property type="protein sequence ID" value="HIQ69627.1"/>
    <property type="molecule type" value="Genomic_DNA"/>
</dbReference>
<comment type="caution">
    <text evidence="7">The sequence shown here is derived from an EMBL/GenBank/DDBJ whole genome shotgun (WGS) entry which is preliminary data.</text>
</comment>
<keyword evidence="3 6" id="KW-0812">Transmembrane</keyword>
<dbReference type="Pfam" id="PF01594">
    <property type="entry name" value="AI-2E_transport"/>
    <property type="match status" value="1"/>
</dbReference>
<reference evidence="7" key="1">
    <citation type="submission" date="2020-10" db="EMBL/GenBank/DDBJ databases">
        <authorList>
            <person name="Gilroy R."/>
        </authorList>
    </citation>
    <scope>NUCLEOTIDE SEQUENCE</scope>
    <source>
        <strain evidence="7">ChiSjej2B20-13462</strain>
    </source>
</reference>
<proteinExistence type="inferred from homology"/>
<comment type="subcellular location">
    <subcellularLocation>
        <location evidence="1">Membrane</location>
        <topology evidence="1">Multi-pass membrane protein</topology>
    </subcellularLocation>
</comment>
<sequence>MDRQRILKTAVLAAGAVLGGWLGLWLLGPVLLPFGVGYLFALGAQPAVDTLTKRHIPRWAAAGLTVTLLYAALGTAFYALGWVLCRETLALARQLPELAESLTGPAARVEAWLLERAYRFPDGVGQALRQGVEEFFRSGAGLAGRAYNWVFSLISGALKKLPELMLFLVTAVLSSFMLAAKLPELRELWRRKAPALWQRRVQAVNRRLRATLGGWVKTQVQLMGVTALVLTAGLLVLGVDYPVLLGGLIALIDALPVFGSGTVLLPWALWELLDGRTTLAVGLAALYAGASLIRSALEPRMLGKQMGLDPLLTLLALYAGFRYFGILGMILFPVGAILVKQLWTHLESNS</sequence>
<dbReference type="InterPro" id="IPR014227">
    <property type="entry name" value="YtvI-like"/>
</dbReference>